<dbReference type="GO" id="GO:0004557">
    <property type="term" value="F:alpha-galactosidase activity"/>
    <property type="evidence" value="ECO:0007669"/>
    <property type="project" value="UniProtKB-UniRule"/>
</dbReference>
<dbReference type="Proteomes" id="UP000323717">
    <property type="component" value="Unassembled WGS sequence"/>
</dbReference>
<organism evidence="6 9">
    <name type="scientific">Bacteroides ovatus</name>
    <dbReference type="NCBI Taxonomy" id="28116"/>
    <lineage>
        <taxon>Bacteria</taxon>
        <taxon>Pseudomonadati</taxon>
        <taxon>Bacteroidota</taxon>
        <taxon>Bacteroidia</taxon>
        <taxon>Bacteroidales</taxon>
        <taxon>Bacteroidaceae</taxon>
        <taxon>Bacteroides</taxon>
    </lineage>
</organism>
<dbReference type="EMBL" id="JAQNZF010000001">
    <property type="protein sequence ID" value="MDC2740650.1"/>
    <property type="molecule type" value="Genomic_DNA"/>
</dbReference>
<evidence type="ECO:0000256" key="2">
    <source>
        <dbReference type="ARBA" id="ARBA00023295"/>
    </source>
</evidence>
<dbReference type="EMBL" id="VWFO01000037">
    <property type="protein sequence ID" value="KAA4661686.1"/>
    <property type="molecule type" value="Genomic_DNA"/>
</dbReference>
<evidence type="ECO:0000313" key="6">
    <source>
        <dbReference type="EMBL" id="KAA4661686.1"/>
    </source>
</evidence>
<dbReference type="Pfam" id="PF02065">
    <property type="entry name" value="Melibiase"/>
    <property type="match status" value="1"/>
</dbReference>
<reference evidence="8 9" key="1">
    <citation type="journal article" date="2019" name="Nat. Med.">
        <title>A library of human gut bacterial isolates paired with longitudinal multiomics data enables mechanistic microbiome research.</title>
        <authorList>
            <person name="Poyet M."/>
            <person name="Groussin M."/>
            <person name="Gibbons S.M."/>
            <person name="Avila-Pacheco J."/>
            <person name="Jiang X."/>
            <person name="Kearney S.M."/>
            <person name="Perrotta A.R."/>
            <person name="Berdy B."/>
            <person name="Zhao S."/>
            <person name="Lieberman T.D."/>
            <person name="Swanson P.K."/>
            <person name="Smith M."/>
            <person name="Roesemann S."/>
            <person name="Alexander J.E."/>
            <person name="Rich S.A."/>
            <person name="Livny J."/>
            <person name="Vlamakis H."/>
            <person name="Clish C."/>
            <person name="Bullock K."/>
            <person name="Deik A."/>
            <person name="Scott J."/>
            <person name="Pierce K.A."/>
            <person name="Xavier R.J."/>
            <person name="Alm E.J."/>
        </authorList>
    </citation>
    <scope>NUCLEOTIDE SEQUENCE [LARGE SCALE GENOMIC DNA]</scope>
    <source>
        <strain evidence="6 9">BIOML-A14</strain>
        <strain evidence="5 8">BIOML-A163</strain>
    </source>
</reference>
<dbReference type="InterPro" id="IPR002252">
    <property type="entry name" value="Glyco_hydro_36"/>
</dbReference>
<evidence type="ECO:0000256" key="4">
    <source>
        <dbReference type="PIRSR" id="PIRSR005536-1"/>
    </source>
</evidence>
<comment type="catalytic activity">
    <reaction evidence="3">
        <text>Hydrolysis of terminal, non-reducing alpha-D-galactose residues in alpha-D-galactosides, including galactose oligosaccharides, galactomannans and galactolipids.</text>
        <dbReference type="EC" id="3.2.1.22"/>
    </reaction>
</comment>
<keyword evidence="1 3" id="KW-0378">Hydrolase</keyword>
<evidence type="ECO:0000256" key="3">
    <source>
        <dbReference type="PIRNR" id="PIRNR005536"/>
    </source>
</evidence>
<reference evidence="7" key="2">
    <citation type="submission" date="2022-10" db="EMBL/GenBank/DDBJ databases">
        <title>Human gut microbiome strain richness.</title>
        <authorList>
            <person name="Chen-Liaw A."/>
        </authorList>
    </citation>
    <scope>NUCLEOTIDE SEQUENCE</scope>
    <source>
        <strain evidence="7">BSD2780120875st1_E1_BSD2780120875_150330</strain>
    </source>
</reference>
<dbReference type="PANTHER" id="PTHR43053">
    <property type="entry name" value="GLYCOSIDASE FAMILY 31"/>
    <property type="match status" value="1"/>
</dbReference>
<feature type="active site" description="Proton donor" evidence="4">
    <location>
        <position position="518"/>
    </location>
</feature>
<dbReference type="Gene3D" id="3.20.20.70">
    <property type="entry name" value="Aldolase class I"/>
    <property type="match status" value="1"/>
</dbReference>
<dbReference type="RefSeq" id="WP_004310368.1">
    <property type="nucleotide sequence ID" value="NZ_CAXTIO010000021.1"/>
</dbReference>
<comment type="similarity">
    <text evidence="3">Belongs to the glycosyl hydrolase.</text>
</comment>
<protein>
    <recommendedName>
        <fullName evidence="3">Alpha-galactosidase</fullName>
        <ecNumber evidence="3">3.2.1.22</ecNumber>
    </recommendedName>
</protein>
<proteinExistence type="inferred from homology"/>
<dbReference type="InterPro" id="IPR050985">
    <property type="entry name" value="Alpha-glycosidase_related"/>
</dbReference>
<dbReference type="SUPFAM" id="SSF51445">
    <property type="entry name" value="(Trans)glycosidases"/>
    <property type="match status" value="1"/>
</dbReference>
<dbReference type="EMBL" id="VWLE01000041">
    <property type="protein sequence ID" value="KAA3953613.1"/>
    <property type="molecule type" value="Genomic_DNA"/>
</dbReference>
<dbReference type="EC" id="3.2.1.22" evidence="3"/>
<dbReference type="GO" id="GO:0016052">
    <property type="term" value="P:carbohydrate catabolic process"/>
    <property type="evidence" value="ECO:0007669"/>
    <property type="project" value="InterPro"/>
</dbReference>
<accession>A0A139LCH8</accession>
<name>A0A139LCH8_BACOV</name>
<comment type="caution">
    <text evidence="6">The sequence shown here is derived from an EMBL/GenBank/DDBJ whole genome shotgun (WGS) entry which is preliminary data.</text>
</comment>
<dbReference type="Gene3D" id="2.70.98.60">
    <property type="entry name" value="alpha-galactosidase from lactobacil brevis"/>
    <property type="match status" value="1"/>
</dbReference>
<dbReference type="Proteomes" id="UP001219389">
    <property type="component" value="Unassembled WGS sequence"/>
</dbReference>
<feature type="active site" description="Nucleophile" evidence="4">
    <location>
        <position position="448"/>
    </location>
</feature>
<evidence type="ECO:0000313" key="9">
    <source>
        <dbReference type="Proteomes" id="UP000435985"/>
    </source>
</evidence>
<evidence type="ECO:0000313" key="5">
    <source>
        <dbReference type="EMBL" id="KAA3953613.1"/>
    </source>
</evidence>
<gene>
    <name evidence="6" type="ORF">F3B98_21980</name>
    <name evidence="5" type="ORF">F3D71_05245</name>
    <name evidence="7" type="ORF">PO382_00260</name>
</gene>
<evidence type="ECO:0000313" key="7">
    <source>
        <dbReference type="EMBL" id="MDC2740650.1"/>
    </source>
</evidence>
<dbReference type="InterPro" id="IPR038417">
    <property type="entry name" value="Alpga-gal_N_sf"/>
</dbReference>
<dbReference type="CDD" id="cd14791">
    <property type="entry name" value="GH36"/>
    <property type="match status" value="1"/>
</dbReference>
<dbReference type="InterPro" id="IPR017853">
    <property type="entry name" value="GH"/>
</dbReference>
<dbReference type="PRINTS" id="PR00743">
    <property type="entry name" value="GLHYDRLASE36"/>
</dbReference>
<dbReference type="AlphaFoldDB" id="A0A139LCH8"/>
<keyword evidence="2 3" id="KW-0326">Glycosidase</keyword>
<dbReference type="PIRSF" id="PIRSF005536">
    <property type="entry name" value="Agal"/>
    <property type="match status" value="1"/>
</dbReference>
<evidence type="ECO:0000256" key="1">
    <source>
        <dbReference type="ARBA" id="ARBA00022801"/>
    </source>
</evidence>
<evidence type="ECO:0000313" key="8">
    <source>
        <dbReference type="Proteomes" id="UP000323717"/>
    </source>
</evidence>
<sequence>MKHFKKIESKFLFSLLIMSVWSIIAVGQTTAKISKHIPEIEKWIQKQFAKGKTPPFSFICDGKPSAEFIRQWDYSQQKIESEEADVIKYLFTYYNPTNGLKVECTVKGYPSYQAAEWVLNFTNKGTSNSPTLEQVKVVDLAMQYASKGEFKLHYADGNHISKYDFHPRSVTLATGETKQMSPQGGRSSEGDYLPFFNIESPAGQGVILGVGWSGTWYADVCAQDNRTISMASGMKTMKLYLRPQETIRTPSISLMFWENIDRMAGHNKFRRFVLAHKSRKINGKFAEYPLSSGFNYRDPAPCTEYSCLTADYAIAMVKRYIQFGLKPEVFWLDAGWNTDAADFEHGKTWANTAGNWTVDTLRFPKGLRPVADEIHKVGAKFMVWFEPERVIRGTQWAVEHPDWMLDIPEHNNDTYLLFDLGNPEACHWMSKYIGDMLEENGIDYYRQDFNMQPDIYWAANDEPGRTGMKEIRHIEGLYYFWDYLLSRFPNLLIDNCASGGRRIDWETIGRSAPLWRSDYYHYDDPDGYQCHTYGLNFFLPLHGTGSLQTDPYSFRSSVSTALIYNWKITDKNASVYEMQRCLKEFHEIRPYYYEDYYPLTGTEDMTRDNIWLAYQMHRPSDDSGIIVAFRRTASKDKKITVRLSGVDPEKYYTVTDMDSRQSKIYQGKELTSQLPLILEKPHSSLLLKYKVTNEKPNKE</sequence>
<dbReference type="Proteomes" id="UP000435985">
    <property type="component" value="Unassembled WGS sequence"/>
</dbReference>
<dbReference type="PANTHER" id="PTHR43053:SF3">
    <property type="entry name" value="ALPHA-GALACTOSIDASE C-RELATED"/>
    <property type="match status" value="1"/>
</dbReference>
<dbReference type="InterPro" id="IPR013785">
    <property type="entry name" value="Aldolase_TIM"/>
</dbReference>